<organism evidence="1">
    <name type="scientific">Satyrvirus sp</name>
    <dbReference type="NCBI Taxonomy" id="2487771"/>
    <lineage>
        <taxon>Viruses</taxon>
        <taxon>Varidnaviria</taxon>
        <taxon>Bamfordvirae</taxon>
        <taxon>Nucleocytoviricota</taxon>
        <taxon>Megaviricetes</taxon>
        <taxon>Imitervirales</taxon>
        <taxon>Mimiviridae</taxon>
        <taxon>Megamimivirinae</taxon>
    </lineage>
</organism>
<name>A0A3G5AIE2_9VIRU</name>
<evidence type="ECO:0000313" key="1">
    <source>
        <dbReference type="EMBL" id="AYV85179.1"/>
    </source>
</evidence>
<proteinExistence type="predicted"/>
<reference evidence="1" key="1">
    <citation type="submission" date="2018-10" db="EMBL/GenBank/DDBJ databases">
        <title>Hidden diversity of soil giant viruses.</title>
        <authorList>
            <person name="Schulz F."/>
            <person name="Alteio L."/>
            <person name="Goudeau D."/>
            <person name="Ryan E.M."/>
            <person name="Malmstrom R.R."/>
            <person name="Blanchard J."/>
            <person name="Woyke T."/>
        </authorList>
    </citation>
    <scope>NUCLEOTIDE SEQUENCE</scope>
    <source>
        <strain evidence="1">SAV1</strain>
    </source>
</reference>
<accession>A0A3G5AIE2</accession>
<gene>
    <name evidence="1" type="ORF">Satyrvirus6_11</name>
</gene>
<sequence length="137" mass="16020">MEQKYNWIIVSGSTICIEYANIIKNKTKKELGNYIRNHISELYDHFLFMQEQFYVMPGSNISYNSNIAYNKIKSKMGDIPYVHGRDIFKADTKNKLSNISEIINKNLQSLSDEEIVDEFPTYDSNLGRFCMISKLKK</sequence>
<dbReference type="EMBL" id="MK072442">
    <property type="protein sequence ID" value="AYV85179.1"/>
    <property type="molecule type" value="Genomic_DNA"/>
</dbReference>
<protein>
    <submittedName>
        <fullName evidence="1">Uncharacterized protein</fullName>
    </submittedName>
</protein>